<name>A0ABX7FX52_BRECH</name>
<keyword evidence="2" id="KW-1185">Reference proteome</keyword>
<accession>A0ABX7FX52</accession>
<evidence type="ECO:0000313" key="1">
    <source>
        <dbReference type="EMBL" id="QRG70374.1"/>
    </source>
</evidence>
<dbReference type="Proteomes" id="UP000596248">
    <property type="component" value="Chromosome"/>
</dbReference>
<dbReference type="RefSeq" id="WP_203357347.1">
    <property type="nucleotide sequence ID" value="NZ_CP069127.1"/>
</dbReference>
<gene>
    <name evidence="1" type="ORF">JNE38_15425</name>
</gene>
<organism evidence="1 2">
    <name type="scientific">Brevibacillus choshinensis</name>
    <dbReference type="NCBI Taxonomy" id="54911"/>
    <lineage>
        <taxon>Bacteria</taxon>
        <taxon>Bacillati</taxon>
        <taxon>Bacillota</taxon>
        <taxon>Bacilli</taxon>
        <taxon>Bacillales</taxon>
        <taxon>Paenibacillaceae</taxon>
        <taxon>Brevibacillus</taxon>
    </lineage>
</organism>
<sequence length="111" mass="12561">MTKKDYVMGIIDNLRKHRGLLPQHVQTVFDEVRSDLQSVSSEDFYLQSNGAVTQQELNQAPNPQAPLLRLSEAYFDLKKVADANRSTRPELVSAVNQLEALLQESDNYSPE</sequence>
<evidence type="ECO:0000313" key="2">
    <source>
        <dbReference type="Proteomes" id="UP000596248"/>
    </source>
</evidence>
<proteinExistence type="predicted"/>
<reference evidence="1 2" key="1">
    <citation type="submission" date="2021-01" db="EMBL/GenBank/DDBJ databases">
        <title>Identification of strong promoters based on the transcriptome of Brevibacillus choshinensis.</title>
        <authorList>
            <person name="Yao D."/>
            <person name="Zhang K."/>
            <person name="Wu J."/>
        </authorList>
    </citation>
    <scope>NUCLEOTIDE SEQUENCE [LARGE SCALE GENOMIC DNA]</scope>
    <source>
        <strain evidence="1 2">HPD31-SP3</strain>
    </source>
</reference>
<protein>
    <submittedName>
        <fullName evidence="1">Uncharacterized protein</fullName>
    </submittedName>
</protein>
<dbReference type="EMBL" id="CP069127">
    <property type="protein sequence ID" value="QRG70374.1"/>
    <property type="molecule type" value="Genomic_DNA"/>
</dbReference>